<dbReference type="Proteomes" id="UP000190230">
    <property type="component" value="Unassembled WGS sequence"/>
</dbReference>
<dbReference type="InterPro" id="IPR014914">
    <property type="entry name" value="RES_dom"/>
</dbReference>
<proteinExistence type="predicted"/>
<protein>
    <submittedName>
        <fullName evidence="2">RES domain-containing protein</fullName>
    </submittedName>
</protein>
<name>A0A1T5AWT3_9FLAO</name>
<accession>A0A1T5AWT3</accession>
<dbReference type="RefSeq" id="WP_079719526.1">
    <property type="nucleotide sequence ID" value="NZ_FUYY01000001.1"/>
</dbReference>
<evidence type="ECO:0000313" key="2">
    <source>
        <dbReference type="EMBL" id="SKB39448.1"/>
    </source>
</evidence>
<evidence type="ECO:0000259" key="1">
    <source>
        <dbReference type="SMART" id="SM00953"/>
    </source>
</evidence>
<dbReference type="STRING" id="241145.SAMN05660776_0929"/>
<reference evidence="3" key="1">
    <citation type="submission" date="2017-02" db="EMBL/GenBank/DDBJ databases">
        <authorList>
            <person name="Varghese N."/>
            <person name="Submissions S."/>
        </authorList>
    </citation>
    <scope>NUCLEOTIDE SEQUENCE [LARGE SCALE GENOMIC DNA]</scope>
    <source>
        <strain evidence="3">DSM 23405</strain>
    </source>
</reference>
<dbReference type="Pfam" id="PF08808">
    <property type="entry name" value="RES"/>
    <property type="match status" value="1"/>
</dbReference>
<keyword evidence="3" id="KW-1185">Reference proteome</keyword>
<evidence type="ECO:0000313" key="3">
    <source>
        <dbReference type="Proteomes" id="UP000190230"/>
    </source>
</evidence>
<gene>
    <name evidence="2" type="ORF">SAMN05660776_0929</name>
</gene>
<organism evidence="2 3">
    <name type="scientific">Salegentibacter holothuriorum</name>
    <dbReference type="NCBI Taxonomy" id="241145"/>
    <lineage>
        <taxon>Bacteria</taxon>
        <taxon>Pseudomonadati</taxon>
        <taxon>Bacteroidota</taxon>
        <taxon>Flavobacteriia</taxon>
        <taxon>Flavobacteriales</taxon>
        <taxon>Flavobacteriaceae</taxon>
        <taxon>Salegentibacter</taxon>
    </lineage>
</organism>
<dbReference type="EMBL" id="FUYY01000001">
    <property type="protein sequence ID" value="SKB39448.1"/>
    <property type="molecule type" value="Genomic_DNA"/>
</dbReference>
<sequence length="151" mass="17381">MIVYRIAKKKWIKDLSGTGAKITGGRWNPKGFPVLYCASTSSLAILEKLVHVDFDLLPNDLYIAEIEIPDNSIQKLRLKDLPKDWNKYPAPDKIKFLGKDWIMANKYLILQVPSAVNPNEMNFLINVDHPDSGKIKIRKNYPFEIDDRLIK</sequence>
<dbReference type="SMART" id="SM00953">
    <property type="entry name" value="RES"/>
    <property type="match status" value="1"/>
</dbReference>
<feature type="domain" description="RES" evidence="1">
    <location>
        <begin position="14"/>
        <end position="139"/>
    </location>
</feature>
<dbReference type="OrthoDB" id="9789501at2"/>
<dbReference type="AlphaFoldDB" id="A0A1T5AWT3"/>